<reference evidence="1" key="1">
    <citation type="submission" date="2022-03" db="EMBL/GenBank/DDBJ databases">
        <authorList>
            <person name="Sayadi A."/>
        </authorList>
    </citation>
    <scope>NUCLEOTIDE SEQUENCE</scope>
</reference>
<accession>A0A9P0L7J4</accession>
<evidence type="ECO:0000313" key="2">
    <source>
        <dbReference type="Proteomes" id="UP001152888"/>
    </source>
</evidence>
<dbReference type="Proteomes" id="UP001152888">
    <property type="component" value="Unassembled WGS sequence"/>
</dbReference>
<dbReference type="EMBL" id="CAKOFQ010006986">
    <property type="protein sequence ID" value="CAH1985779.1"/>
    <property type="molecule type" value="Genomic_DNA"/>
</dbReference>
<name>A0A9P0L7J4_ACAOB</name>
<comment type="caution">
    <text evidence="1">The sequence shown here is derived from an EMBL/GenBank/DDBJ whole genome shotgun (WGS) entry which is preliminary data.</text>
</comment>
<proteinExistence type="predicted"/>
<organism evidence="1 2">
    <name type="scientific">Acanthoscelides obtectus</name>
    <name type="common">Bean weevil</name>
    <name type="synonym">Bruchus obtectus</name>
    <dbReference type="NCBI Taxonomy" id="200917"/>
    <lineage>
        <taxon>Eukaryota</taxon>
        <taxon>Metazoa</taxon>
        <taxon>Ecdysozoa</taxon>
        <taxon>Arthropoda</taxon>
        <taxon>Hexapoda</taxon>
        <taxon>Insecta</taxon>
        <taxon>Pterygota</taxon>
        <taxon>Neoptera</taxon>
        <taxon>Endopterygota</taxon>
        <taxon>Coleoptera</taxon>
        <taxon>Polyphaga</taxon>
        <taxon>Cucujiformia</taxon>
        <taxon>Chrysomeloidea</taxon>
        <taxon>Chrysomelidae</taxon>
        <taxon>Bruchinae</taxon>
        <taxon>Bruchini</taxon>
        <taxon>Acanthoscelides</taxon>
    </lineage>
</organism>
<gene>
    <name evidence="1" type="ORF">ACAOBT_LOCUS16879</name>
</gene>
<protein>
    <submittedName>
        <fullName evidence="1">Uncharacterized protein</fullName>
    </submittedName>
</protein>
<dbReference type="AlphaFoldDB" id="A0A9P0L7J4"/>
<sequence>MKQVLSVNVFNLTKHCVGIQCDITVVRFTLQQILFLLSIRRPTHNKEGILILIIRNRENTFIEFGRYVQHKKPRELTNRIGRRAIDGLK</sequence>
<evidence type="ECO:0000313" key="1">
    <source>
        <dbReference type="EMBL" id="CAH1985779.1"/>
    </source>
</evidence>
<keyword evidence="2" id="KW-1185">Reference proteome</keyword>